<evidence type="ECO:0000313" key="1">
    <source>
        <dbReference type="EMBL" id="JAH59734.1"/>
    </source>
</evidence>
<accession>A0A0E9U1I4</accession>
<dbReference type="AlphaFoldDB" id="A0A0E9U1I4"/>
<organism evidence="1">
    <name type="scientific">Anguilla anguilla</name>
    <name type="common">European freshwater eel</name>
    <name type="synonym">Muraena anguilla</name>
    <dbReference type="NCBI Taxonomy" id="7936"/>
    <lineage>
        <taxon>Eukaryota</taxon>
        <taxon>Metazoa</taxon>
        <taxon>Chordata</taxon>
        <taxon>Craniata</taxon>
        <taxon>Vertebrata</taxon>
        <taxon>Euteleostomi</taxon>
        <taxon>Actinopterygii</taxon>
        <taxon>Neopterygii</taxon>
        <taxon>Teleostei</taxon>
        <taxon>Anguilliformes</taxon>
        <taxon>Anguillidae</taxon>
        <taxon>Anguilla</taxon>
    </lineage>
</organism>
<dbReference type="EMBL" id="GBXM01048843">
    <property type="protein sequence ID" value="JAH59734.1"/>
    <property type="molecule type" value="Transcribed_RNA"/>
</dbReference>
<sequence>MSLSREIETYFIYANFTIENAHT</sequence>
<reference evidence="1" key="2">
    <citation type="journal article" date="2015" name="Fish Shellfish Immunol.">
        <title>Early steps in the European eel (Anguilla anguilla)-Vibrio vulnificus interaction in the gills: Role of the RtxA13 toxin.</title>
        <authorList>
            <person name="Callol A."/>
            <person name="Pajuelo D."/>
            <person name="Ebbesson L."/>
            <person name="Teles M."/>
            <person name="MacKenzie S."/>
            <person name="Amaro C."/>
        </authorList>
    </citation>
    <scope>NUCLEOTIDE SEQUENCE</scope>
</reference>
<protein>
    <submittedName>
        <fullName evidence="1">Uncharacterized protein</fullName>
    </submittedName>
</protein>
<name>A0A0E9U1I4_ANGAN</name>
<reference evidence="1" key="1">
    <citation type="submission" date="2014-11" db="EMBL/GenBank/DDBJ databases">
        <authorList>
            <person name="Amaro Gonzalez C."/>
        </authorList>
    </citation>
    <scope>NUCLEOTIDE SEQUENCE</scope>
</reference>
<proteinExistence type="predicted"/>